<protein>
    <submittedName>
        <fullName evidence="1">Uncharacterized protein</fullName>
    </submittedName>
</protein>
<gene>
    <name evidence="1" type="ORF">METZ01_LOCUS453519</name>
</gene>
<name>A0A383A0E0_9ZZZZ</name>
<feature type="non-terminal residue" evidence="1">
    <location>
        <position position="1"/>
    </location>
</feature>
<proteinExistence type="predicted"/>
<reference evidence="1" key="1">
    <citation type="submission" date="2018-05" db="EMBL/GenBank/DDBJ databases">
        <authorList>
            <person name="Lanie J.A."/>
            <person name="Ng W.-L."/>
            <person name="Kazmierczak K.M."/>
            <person name="Andrzejewski T.M."/>
            <person name="Davidsen T.M."/>
            <person name="Wayne K.J."/>
            <person name="Tettelin H."/>
            <person name="Glass J.I."/>
            <person name="Rusch D."/>
            <person name="Podicherti R."/>
            <person name="Tsui H.-C.T."/>
            <person name="Winkler M.E."/>
        </authorList>
    </citation>
    <scope>NUCLEOTIDE SEQUENCE</scope>
</reference>
<sequence length="28" mass="3424">KMVFQMERGLFFSPMGKSRKWNLRMGNF</sequence>
<evidence type="ECO:0000313" key="1">
    <source>
        <dbReference type="EMBL" id="SVE00665.1"/>
    </source>
</evidence>
<dbReference type="AlphaFoldDB" id="A0A383A0E0"/>
<feature type="non-terminal residue" evidence="1">
    <location>
        <position position="28"/>
    </location>
</feature>
<dbReference type="EMBL" id="UINC01187769">
    <property type="protein sequence ID" value="SVE00665.1"/>
    <property type="molecule type" value="Genomic_DNA"/>
</dbReference>
<accession>A0A383A0E0</accession>
<organism evidence="1">
    <name type="scientific">marine metagenome</name>
    <dbReference type="NCBI Taxonomy" id="408172"/>
    <lineage>
        <taxon>unclassified sequences</taxon>
        <taxon>metagenomes</taxon>
        <taxon>ecological metagenomes</taxon>
    </lineage>
</organism>